<reference evidence="2 3" key="1">
    <citation type="journal article" date="2016" name="Mol. Biol. Evol.">
        <title>Comparative Genomics of Early-Diverging Mushroom-Forming Fungi Provides Insights into the Origins of Lignocellulose Decay Capabilities.</title>
        <authorList>
            <person name="Nagy L.G."/>
            <person name="Riley R."/>
            <person name="Tritt A."/>
            <person name="Adam C."/>
            <person name="Daum C."/>
            <person name="Floudas D."/>
            <person name="Sun H."/>
            <person name="Yadav J.S."/>
            <person name="Pangilinan J."/>
            <person name="Larsson K.H."/>
            <person name="Matsuura K."/>
            <person name="Barry K."/>
            <person name="Labutti K."/>
            <person name="Kuo R."/>
            <person name="Ohm R.A."/>
            <person name="Bhattacharya S.S."/>
            <person name="Shirouzu T."/>
            <person name="Yoshinaga Y."/>
            <person name="Martin F.M."/>
            <person name="Grigoriev I.V."/>
            <person name="Hibbett D.S."/>
        </authorList>
    </citation>
    <scope>NUCLEOTIDE SEQUENCE [LARGE SCALE GENOMIC DNA]</scope>
    <source>
        <strain evidence="2 3">L-15889</strain>
    </source>
</reference>
<feature type="region of interest" description="Disordered" evidence="1">
    <location>
        <begin position="1"/>
        <end position="27"/>
    </location>
</feature>
<accession>A0A165MFC6</accession>
<evidence type="ECO:0000313" key="3">
    <source>
        <dbReference type="Proteomes" id="UP000076727"/>
    </source>
</evidence>
<gene>
    <name evidence="2" type="ORF">DAEQUDRAFT_731163</name>
</gene>
<feature type="compositionally biased region" description="Polar residues" evidence="1">
    <location>
        <begin position="1"/>
        <end position="21"/>
    </location>
</feature>
<organism evidence="2 3">
    <name type="scientific">Daedalea quercina L-15889</name>
    <dbReference type="NCBI Taxonomy" id="1314783"/>
    <lineage>
        <taxon>Eukaryota</taxon>
        <taxon>Fungi</taxon>
        <taxon>Dikarya</taxon>
        <taxon>Basidiomycota</taxon>
        <taxon>Agaricomycotina</taxon>
        <taxon>Agaricomycetes</taxon>
        <taxon>Polyporales</taxon>
        <taxon>Fomitopsis</taxon>
    </lineage>
</organism>
<protein>
    <submittedName>
        <fullName evidence="2">Uncharacterized protein</fullName>
    </submittedName>
</protein>
<dbReference type="Proteomes" id="UP000076727">
    <property type="component" value="Unassembled WGS sequence"/>
</dbReference>
<keyword evidence="3" id="KW-1185">Reference proteome</keyword>
<name>A0A165MFC6_9APHY</name>
<evidence type="ECO:0000313" key="2">
    <source>
        <dbReference type="EMBL" id="KZT65609.1"/>
    </source>
</evidence>
<dbReference type="EMBL" id="KV429102">
    <property type="protein sequence ID" value="KZT65609.1"/>
    <property type="molecule type" value="Genomic_DNA"/>
</dbReference>
<sequence>MSSPSPSPNYSRLQSQTSPTKPSHRAWSVQHLHVETVTTRSPAGTKGPSEYQYLA</sequence>
<proteinExistence type="predicted"/>
<dbReference type="AlphaFoldDB" id="A0A165MFC6"/>
<evidence type="ECO:0000256" key="1">
    <source>
        <dbReference type="SAM" id="MobiDB-lite"/>
    </source>
</evidence>